<dbReference type="GeneID" id="101859859"/>
<dbReference type="RefSeq" id="XP_012938471.1">
    <property type="nucleotide sequence ID" value="XM_013083017.2"/>
</dbReference>
<sequence length="555" mass="61347">MHVYNSPRGVGLPMTRNMPFHTASVPHRSRNMTGIYLGLEGNSKPPRSKSAIPPLARGRGMSFKVRTPAEDRRYKMVEGLRIKEEKRGFTGGALRNCKSASTTAQEQRQSQRNDRRKWGPARRIDPNNIDDLIRPNPRNFTPVANSGVTRSERLVGWAPHPDPYMLIPDPYTVTPSDLVADEVAEEVHKLASSNDELAGLEECYRRICKVEAHPRPRGRLESLHSLLPSRRAQPNHYRRDNVGFTVRSYRNPAQAEILAEFPDPLQPGRPKTVPIQRPLVPSPYFFRHNAPGSGTGPQGKGVVPGQFEDAPDCLIVPRVLAAPGAGGISRTLQYRTSPLLGSLQLLTGKEYMSHLPDTARSADNLPGDRTSAPLAQPSLTDLESRAPEGEGQRGEGEKVATDTSREPVSEQEGINMNQVIIAGEEEDHELEDAGVGGVRPRPRLTTSNSGADIMLGLETDEGKSAEVEIDSLESDELQPEVFLEIPKGRVRKTSIVEKLSKSKESEMIALSIMENAGQRQREFEKLISEHQELVQEISRTPSAENIVQTETGRDP</sequence>
<feature type="region of interest" description="Disordered" evidence="1">
    <location>
        <begin position="91"/>
        <end position="145"/>
    </location>
</feature>
<feature type="compositionally biased region" description="Basic and acidic residues" evidence="1">
    <location>
        <begin position="109"/>
        <end position="125"/>
    </location>
</feature>
<accession>A0ABM1A0R2</accession>
<proteinExistence type="predicted"/>
<gene>
    <name evidence="3" type="primary">LOC101859859</name>
</gene>
<reference evidence="3" key="1">
    <citation type="submission" date="2025-08" db="UniProtKB">
        <authorList>
            <consortium name="RefSeq"/>
        </authorList>
    </citation>
    <scope>IDENTIFICATION</scope>
</reference>
<evidence type="ECO:0000313" key="2">
    <source>
        <dbReference type="Proteomes" id="UP000694888"/>
    </source>
</evidence>
<protein>
    <submittedName>
        <fullName evidence="3">Uncharacterized protein LOC101859859</fullName>
    </submittedName>
</protein>
<dbReference type="Proteomes" id="UP000694888">
    <property type="component" value="Unplaced"/>
</dbReference>
<feature type="region of interest" description="Disordered" evidence="1">
    <location>
        <begin position="357"/>
        <end position="410"/>
    </location>
</feature>
<evidence type="ECO:0000313" key="3">
    <source>
        <dbReference type="RefSeq" id="XP_012938471.1"/>
    </source>
</evidence>
<keyword evidence="2" id="KW-1185">Reference proteome</keyword>
<organism evidence="2 3">
    <name type="scientific">Aplysia californica</name>
    <name type="common">California sea hare</name>
    <dbReference type="NCBI Taxonomy" id="6500"/>
    <lineage>
        <taxon>Eukaryota</taxon>
        <taxon>Metazoa</taxon>
        <taxon>Spiralia</taxon>
        <taxon>Lophotrochozoa</taxon>
        <taxon>Mollusca</taxon>
        <taxon>Gastropoda</taxon>
        <taxon>Heterobranchia</taxon>
        <taxon>Euthyneura</taxon>
        <taxon>Tectipleura</taxon>
        <taxon>Aplysiida</taxon>
        <taxon>Aplysioidea</taxon>
        <taxon>Aplysiidae</taxon>
        <taxon>Aplysia</taxon>
    </lineage>
</organism>
<evidence type="ECO:0000256" key="1">
    <source>
        <dbReference type="SAM" id="MobiDB-lite"/>
    </source>
</evidence>
<feature type="compositionally biased region" description="Polar residues" evidence="1">
    <location>
        <begin position="98"/>
        <end position="108"/>
    </location>
</feature>
<name>A0ABM1A0R2_APLCA</name>
<feature type="compositionally biased region" description="Basic and acidic residues" evidence="1">
    <location>
        <begin position="382"/>
        <end position="408"/>
    </location>
</feature>